<name>A0A368L3T7_9BURK</name>
<dbReference type="AlphaFoldDB" id="A0A368L3T7"/>
<accession>A0A368L3T7</accession>
<protein>
    <submittedName>
        <fullName evidence="7">Dioxygenase</fullName>
    </submittedName>
</protein>
<dbReference type="SUPFAM" id="SSF53213">
    <property type="entry name" value="LigB-like"/>
    <property type="match status" value="1"/>
</dbReference>
<feature type="domain" description="Extradiol ring-cleavage dioxygenase class III enzyme subunit B" evidence="6">
    <location>
        <begin position="26"/>
        <end position="264"/>
    </location>
</feature>
<dbReference type="PIRSF" id="PIRSF006157">
    <property type="entry name" value="Doxgns_DODA"/>
    <property type="match status" value="1"/>
</dbReference>
<dbReference type="CDD" id="cd07363">
    <property type="entry name" value="45_DOPA_Dioxygenase"/>
    <property type="match status" value="1"/>
</dbReference>
<keyword evidence="8" id="KW-1185">Reference proteome</keyword>
<dbReference type="OrthoDB" id="9790889at2"/>
<dbReference type="GO" id="GO:0008198">
    <property type="term" value="F:ferrous iron binding"/>
    <property type="evidence" value="ECO:0007669"/>
    <property type="project" value="InterPro"/>
</dbReference>
<comment type="caution">
    <text evidence="7">The sequence shown here is derived from an EMBL/GenBank/DDBJ whole genome shotgun (WGS) entry which is preliminary data.</text>
</comment>
<evidence type="ECO:0000256" key="4">
    <source>
        <dbReference type="ARBA" id="ARBA00022833"/>
    </source>
</evidence>
<dbReference type="GO" id="GO:0016702">
    <property type="term" value="F:oxidoreductase activity, acting on single donors with incorporation of molecular oxygen, incorporation of two atoms of oxygen"/>
    <property type="evidence" value="ECO:0007669"/>
    <property type="project" value="UniProtKB-ARBA"/>
</dbReference>
<dbReference type="PANTHER" id="PTHR30096">
    <property type="entry name" value="4,5-DOPA DIOXYGENASE EXTRADIOL-LIKE PROTEIN"/>
    <property type="match status" value="1"/>
</dbReference>
<dbReference type="Pfam" id="PF02900">
    <property type="entry name" value="LigB"/>
    <property type="match status" value="1"/>
</dbReference>
<evidence type="ECO:0000256" key="5">
    <source>
        <dbReference type="ARBA" id="ARBA00023002"/>
    </source>
</evidence>
<gene>
    <name evidence="7" type="ORF">DU000_04380</name>
</gene>
<keyword evidence="4" id="KW-0862">Zinc</keyword>
<keyword evidence="3" id="KW-0479">Metal-binding</keyword>
<dbReference type="Gene3D" id="3.40.830.10">
    <property type="entry name" value="LigB-like"/>
    <property type="match status" value="1"/>
</dbReference>
<dbReference type="InterPro" id="IPR004183">
    <property type="entry name" value="Xdiol_dOase_suB"/>
</dbReference>
<evidence type="ECO:0000259" key="6">
    <source>
        <dbReference type="Pfam" id="PF02900"/>
    </source>
</evidence>
<keyword evidence="5" id="KW-0560">Oxidoreductase</keyword>
<evidence type="ECO:0000256" key="1">
    <source>
        <dbReference type="ARBA" id="ARBA00001947"/>
    </source>
</evidence>
<dbReference type="EMBL" id="QPGB01000002">
    <property type="protein sequence ID" value="RCS58082.1"/>
    <property type="molecule type" value="Genomic_DNA"/>
</dbReference>
<dbReference type="Proteomes" id="UP000252357">
    <property type="component" value="Unassembled WGS sequence"/>
</dbReference>
<evidence type="ECO:0000313" key="8">
    <source>
        <dbReference type="Proteomes" id="UP000252357"/>
    </source>
</evidence>
<evidence type="ECO:0000313" key="7">
    <source>
        <dbReference type="EMBL" id="RCS58082.1"/>
    </source>
</evidence>
<sequence>MRTAVESPQVSSLPQPFIARDSLLPTLFLSHGSPMQAITPSAVNRLWQQLSDQWTRPTAVLVISAHWESTLPLISSAPNPATIHDFAGFPQALYRLSYPAPGLPALAERIQDQLHAAGLPCQREGCRGFDHGAWVPLRYLYPDADIPVLQLSVQPALPASHHWQIGQALQSLRAEGVLILASGHTTHNLGLAMRAMQQHDETVPAYAQAFCDWLQTHLDQLQNVTTQALACKQLLSWEQSAPAATTAHPTPEHFLPLFVALGAAFTAGQALQAQPLFKGWEWPGLALDSYLFK</sequence>
<keyword evidence="7" id="KW-0223">Dioxygenase</keyword>
<organism evidence="7 8">
    <name type="scientific">Parvibium lacunae</name>
    <dbReference type="NCBI Taxonomy" id="1888893"/>
    <lineage>
        <taxon>Bacteria</taxon>
        <taxon>Pseudomonadati</taxon>
        <taxon>Pseudomonadota</taxon>
        <taxon>Betaproteobacteria</taxon>
        <taxon>Burkholderiales</taxon>
        <taxon>Alcaligenaceae</taxon>
        <taxon>Parvibium</taxon>
    </lineage>
</organism>
<evidence type="ECO:0000256" key="3">
    <source>
        <dbReference type="ARBA" id="ARBA00022723"/>
    </source>
</evidence>
<dbReference type="RefSeq" id="WP_114402168.1">
    <property type="nucleotide sequence ID" value="NZ_QPGB01000002.1"/>
</dbReference>
<proteinExistence type="inferred from homology"/>
<comment type="cofactor">
    <cofactor evidence="1">
        <name>Zn(2+)</name>
        <dbReference type="ChEBI" id="CHEBI:29105"/>
    </cofactor>
</comment>
<evidence type="ECO:0000256" key="2">
    <source>
        <dbReference type="ARBA" id="ARBA00007581"/>
    </source>
</evidence>
<dbReference type="PANTHER" id="PTHR30096:SF0">
    <property type="entry name" value="4,5-DOPA DIOXYGENASE EXTRADIOL-LIKE PROTEIN"/>
    <property type="match status" value="1"/>
</dbReference>
<comment type="similarity">
    <text evidence="2">Belongs to the DODA-type extradiol aromatic ring-opening dioxygenase family.</text>
</comment>
<reference evidence="7 8" key="1">
    <citation type="journal article" date="2018" name="Int. J. Syst. Evol. Microbiol.">
        <title>Parvibium lacunae gen. nov., sp. nov., a new member of the family Alcaligenaceae isolated from a freshwater pond.</title>
        <authorList>
            <person name="Chen W.M."/>
            <person name="Xie P.B."/>
            <person name="Hsu M.Y."/>
            <person name="Sheu S.Y."/>
        </authorList>
    </citation>
    <scope>NUCLEOTIDE SEQUENCE [LARGE SCALE GENOMIC DNA]</scope>
    <source>
        <strain evidence="7 8">KMB9</strain>
    </source>
</reference>
<dbReference type="InterPro" id="IPR014436">
    <property type="entry name" value="Extradiol_dOase_DODA"/>
</dbReference>
<dbReference type="GO" id="GO:0008270">
    <property type="term" value="F:zinc ion binding"/>
    <property type="evidence" value="ECO:0007669"/>
    <property type="project" value="InterPro"/>
</dbReference>